<dbReference type="RefSeq" id="WP_155204647.1">
    <property type="nucleotide sequence ID" value="NZ_JADPGZ010000004.1"/>
</dbReference>
<gene>
    <name evidence="2" type="ORF">GMD21_10920</name>
</gene>
<protein>
    <submittedName>
        <fullName evidence="2">Uncharacterized protein</fullName>
    </submittedName>
</protein>
<evidence type="ECO:0000313" key="2">
    <source>
        <dbReference type="EMBL" id="MTR77174.1"/>
    </source>
</evidence>
<accession>A0A844KFD2</accession>
<dbReference type="EMBL" id="WNAF01000006">
    <property type="protein sequence ID" value="MTR77174.1"/>
    <property type="molecule type" value="Genomic_DNA"/>
</dbReference>
<feature type="region of interest" description="Disordered" evidence="1">
    <location>
        <begin position="118"/>
        <end position="176"/>
    </location>
</feature>
<evidence type="ECO:0000256" key="1">
    <source>
        <dbReference type="SAM" id="MobiDB-lite"/>
    </source>
</evidence>
<feature type="compositionally biased region" description="Basic and acidic residues" evidence="1">
    <location>
        <begin position="164"/>
        <end position="176"/>
    </location>
</feature>
<dbReference type="AlphaFoldDB" id="A0A844KFD2"/>
<keyword evidence="3" id="KW-1185">Reference proteome</keyword>
<sequence>MKTPTPMTPFDEATASGLRMLKLFLPLFPPATQSMLAVFIKFIELQNVLHHQAPVSYDALSACDFSSGRGIESLFQDNADSIFDHLSPYLTSEEKQLFSTFKNIKEMMSMADMFTQFFSSAPPSDEEPEDTINNNSPKGDLNNGKLDEPSCNENDRSAQAGTDQDSRETDERKIWK</sequence>
<feature type="compositionally biased region" description="Basic and acidic residues" evidence="1">
    <location>
        <begin position="145"/>
        <end position="156"/>
    </location>
</feature>
<comment type="caution">
    <text evidence="2">The sequence shown here is derived from an EMBL/GenBank/DDBJ whole genome shotgun (WGS) entry which is preliminary data.</text>
</comment>
<evidence type="ECO:0000313" key="3">
    <source>
        <dbReference type="Proteomes" id="UP000448177"/>
    </source>
</evidence>
<proteinExistence type="predicted"/>
<dbReference type="Proteomes" id="UP000448177">
    <property type="component" value="Unassembled WGS sequence"/>
</dbReference>
<name>A0A844KFD2_9FIRM</name>
<reference evidence="2 3" key="1">
    <citation type="journal article" date="2019" name="Nat. Med.">
        <title>A library of human gut bacterial isolates paired with longitudinal multiomics data enables mechanistic microbiome research.</title>
        <authorList>
            <person name="Poyet M."/>
            <person name="Groussin M."/>
            <person name="Gibbons S.M."/>
            <person name="Avila-Pacheco J."/>
            <person name="Jiang X."/>
            <person name="Kearney S.M."/>
            <person name="Perrotta A.R."/>
            <person name="Berdy B."/>
            <person name="Zhao S."/>
            <person name="Lieberman T.D."/>
            <person name="Swanson P.K."/>
            <person name="Smith M."/>
            <person name="Roesemann S."/>
            <person name="Alexander J.E."/>
            <person name="Rich S.A."/>
            <person name="Livny J."/>
            <person name="Vlamakis H."/>
            <person name="Clish C."/>
            <person name="Bullock K."/>
            <person name="Deik A."/>
            <person name="Scott J."/>
            <person name="Pierce K.A."/>
            <person name="Xavier R.J."/>
            <person name="Alm E.J."/>
        </authorList>
    </citation>
    <scope>NUCLEOTIDE SEQUENCE [LARGE SCALE GENOMIC DNA]</scope>
    <source>
        <strain evidence="2 3">BIOML-A1</strain>
    </source>
</reference>
<organism evidence="2 3">
    <name type="scientific">Mediterraneibacter faecis</name>
    <dbReference type="NCBI Taxonomy" id="592978"/>
    <lineage>
        <taxon>Bacteria</taxon>
        <taxon>Bacillati</taxon>
        <taxon>Bacillota</taxon>
        <taxon>Clostridia</taxon>
        <taxon>Lachnospirales</taxon>
        <taxon>Lachnospiraceae</taxon>
        <taxon>Mediterraneibacter</taxon>
    </lineage>
</organism>